<dbReference type="AlphaFoldDB" id="A0A6P5P8A5"/>
<organism evidence="3 4">
    <name type="scientific">Mus caroli</name>
    <name type="common">Ryukyu mouse</name>
    <name type="synonym">Ricefield mouse</name>
    <dbReference type="NCBI Taxonomy" id="10089"/>
    <lineage>
        <taxon>Eukaryota</taxon>
        <taxon>Metazoa</taxon>
        <taxon>Chordata</taxon>
        <taxon>Craniata</taxon>
        <taxon>Vertebrata</taxon>
        <taxon>Euteleostomi</taxon>
        <taxon>Mammalia</taxon>
        <taxon>Eutheria</taxon>
        <taxon>Euarchontoglires</taxon>
        <taxon>Glires</taxon>
        <taxon>Rodentia</taxon>
        <taxon>Myomorpha</taxon>
        <taxon>Muroidea</taxon>
        <taxon>Muridae</taxon>
        <taxon>Murinae</taxon>
        <taxon>Mus</taxon>
        <taxon>Mus</taxon>
    </lineage>
</organism>
<dbReference type="InterPro" id="IPR016054">
    <property type="entry name" value="LY6_UPA_recep-like"/>
</dbReference>
<proteinExistence type="predicted"/>
<name>A0A6P5P8A5_MUSCR</name>
<feature type="signal peptide" evidence="1">
    <location>
        <begin position="1"/>
        <end position="21"/>
    </location>
</feature>
<reference evidence="4" key="1">
    <citation type="submission" date="2025-08" db="UniProtKB">
        <authorList>
            <consortium name="RefSeq"/>
        </authorList>
    </citation>
    <scope>IDENTIFICATION</scope>
</reference>
<evidence type="ECO:0000259" key="2">
    <source>
        <dbReference type="Pfam" id="PF00021"/>
    </source>
</evidence>
<protein>
    <submittedName>
        <fullName evidence="4">Secreted seminal-vesicle Ly-6 protein 1-like</fullName>
    </submittedName>
</protein>
<dbReference type="RefSeq" id="XP_021010396.1">
    <property type="nucleotide sequence ID" value="XM_021154737.1"/>
</dbReference>
<evidence type="ECO:0000256" key="1">
    <source>
        <dbReference type="SAM" id="SignalP"/>
    </source>
</evidence>
<dbReference type="Pfam" id="PF00021">
    <property type="entry name" value="UPAR_LY6"/>
    <property type="match status" value="1"/>
</dbReference>
<evidence type="ECO:0000313" key="3">
    <source>
        <dbReference type="Proteomes" id="UP000515126"/>
    </source>
</evidence>
<dbReference type="GeneID" id="110288379"/>
<dbReference type="KEGG" id="mcal:110288379"/>
<accession>A0A6P5P8A5</accession>
<evidence type="ECO:0000313" key="4">
    <source>
        <dbReference type="RefSeq" id="XP_021010396.1"/>
    </source>
</evidence>
<keyword evidence="1" id="KW-0732">Signal</keyword>
<dbReference type="Proteomes" id="UP000515126">
    <property type="component" value="Unplaced"/>
</dbReference>
<keyword evidence="3" id="KW-1185">Reference proteome</keyword>
<feature type="domain" description="UPAR/Ly6" evidence="2">
    <location>
        <begin position="20"/>
        <end position="98"/>
    </location>
</feature>
<feature type="chain" id="PRO_5027784761" evidence="1">
    <location>
        <begin position="22"/>
        <end position="99"/>
    </location>
</feature>
<sequence length="99" mass="10790">MGKHILLLLLGLSLLVMSLQALTCITCDRINSQGICESGEGCCQARPGEKCASLITLKDGKIQFGNQRCANICFTGIMQNGDQTVKMKCCKKRSFCNEL</sequence>
<gene>
    <name evidence="4" type="primary">LOC110288379</name>
</gene>